<feature type="domain" description="Centrosomal CEP44" evidence="9">
    <location>
        <begin position="46"/>
        <end position="94"/>
    </location>
</feature>
<organism evidence="10 11">
    <name type="scientific">Acipenser ruthenus</name>
    <name type="common">Sterlet sturgeon</name>
    <dbReference type="NCBI Taxonomy" id="7906"/>
    <lineage>
        <taxon>Eukaryota</taxon>
        <taxon>Metazoa</taxon>
        <taxon>Chordata</taxon>
        <taxon>Craniata</taxon>
        <taxon>Vertebrata</taxon>
        <taxon>Euteleostomi</taxon>
        <taxon>Actinopterygii</taxon>
        <taxon>Chondrostei</taxon>
        <taxon>Acipenseriformes</taxon>
        <taxon>Acipenseridae</taxon>
        <taxon>Acipenser</taxon>
    </lineage>
</organism>
<dbReference type="GO" id="GO:0005813">
    <property type="term" value="C:centrosome"/>
    <property type="evidence" value="ECO:0007669"/>
    <property type="project" value="TreeGrafter"/>
</dbReference>
<dbReference type="GO" id="GO:0005814">
    <property type="term" value="C:centriole"/>
    <property type="evidence" value="ECO:0007669"/>
    <property type="project" value="UniProtKB-SubCell"/>
</dbReference>
<sequence length="102" mass="11790">MARLSCNLKVMHLILPICHKLIQQYQQLLLVLTFLVVVGGNDVQCQVLRDQFHYKPVLSKQQILQCGYAERKINILCDIISFVTKKHKELAHLDKGINNHIN</sequence>
<keyword evidence="5" id="KW-0963">Cytoplasm</keyword>
<evidence type="ECO:0000313" key="10">
    <source>
        <dbReference type="EMBL" id="RXM98769.1"/>
    </source>
</evidence>
<dbReference type="GO" id="GO:0007099">
    <property type="term" value="P:centriole replication"/>
    <property type="evidence" value="ECO:0007669"/>
    <property type="project" value="TreeGrafter"/>
</dbReference>
<keyword evidence="11" id="KW-1185">Reference proteome</keyword>
<evidence type="ECO:0000256" key="1">
    <source>
        <dbReference type="ARBA" id="ARBA00004114"/>
    </source>
</evidence>
<evidence type="ECO:0000256" key="4">
    <source>
        <dbReference type="ARBA" id="ARBA00014053"/>
    </source>
</evidence>
<dbReference type="PANTHER" id="PTHR31477">
    <property type="entry name" value="CENTROSOMAL PROTEIN OF 44 KDA"/>
    <property type="match status" value="1"/>
</dbReference>
<evidence type="ECO:0000256" key="5">
    <source>
        <dbReference type="ARBA" id="ARBA00022490"/>
    </source>
</evidence>
<gene>
    <name evidence="10" type="ORF">EOD39_12654</name>
</gene>
<dbReference type="Proteomes" id="UP000289886">
    <property type="component" value="Unassembled WGS sequence"/>
</dbReference>
<dbReference type="PANTHER" id="PTHR31477:SF1">
    <property type="entry name" value="CENTROSOMAL PROTEIN OF 44 KDA"/>
    <property type="match status" value="1"/>
</dbReference>
<comment type="caution">
    <text evidence="10">The sequence shown here is derived from an EMBL/GenBank/DDBJ whole genome shotgun (WGS) entry which is preliminary data.</text>
</comment>
<comment type="subcellular location">
    <subcellularLocation>
        <location evidence="1">Cytoplasm</location>
        <location evidence="1">Cytoskeleton</location>
        <location evidence="1">Microtubule organizing center</location>
        <location evidence="1">Centrosome</location>
        <location evidence="1">Centriole</location>
    </subcellularLocation>
    <subcellularLocation>
        <location evidence="3">Cytoplasm</location>
        <location evidence="3">Cytoskeleton</location>
        <location evidence="3">Spindle pole</location>
    </subcellularLocation>
    <subcellularLocation>
        <location evidence="2">Midbody</location>
    </subcellularLocation>
</comment>
<dbReference type="EMBL" id="SCEB01000559">
    <property type="protein sequence ID" value="RXM98769.1"/>
    <property type="molecule type" value="Genomic_DNA"/>
</dbReference>
<evidence type="ECO:0000256" key="7">
    <source>
        <dbReference type="ARBA" id="ARBA00023212"/>
    </source>
</evidence>
<proteinExistence type="predicted"/>
<comment type="function">
    <text evidence="8">Centriole-enriched microtubule-binding protein involved in centriole biogenesis. In collaboration with CEP295 and POC1B, is required for the centriole-to-centrosome conversion by ensuring the formation of bona fide centriole wall. Functions as a linker component that maintains centrosome cohesion. Associates with CROCC and regulates its stability and localization to the centrosome.</text>
</comment>
<evidence type="ECO:0000256" key="3">
    <source>
        <dbReference type="ARBA" id="ARBA00004647"/>
    </source>
</evidence>
<protein>
    <recommendedName>
        <fullName evidence="4">Centrosomal protein of 44 kDa</fullName>
    </recommendedName>
</protein>
<evidence type="ECO:0000256" key="6">
    <source>
        <dbReference type="ARBA" id="ARBA00023054"/>
    </source>
</evidence>
<dbReference type="GO" id="GO:0000922">
    <property type="term" value="C:spindle pole"/>
    <property type="evidence" value="ECO:0007669"/>
    <property type="project" value="UniProtKB-SubCell"/>
</dbReference>
<dbReference type="InterPro" id="IPR029157">
    <property type="entry name" value="CEP44_CC"/>
</dbReference>
<keyword evidence="6" id="KW-0175">Coiled coil</keyword>
<evidence type="ECO:0000259" key="9">
    <source>
        <dbReference type="Pfam" id="PF15007"/>
    </source>
</evidence>
<name>A0A662YQE8_ACIRT</name>
<dbReference type="GO" id="GO:0010457">
    <property type="term" value="P:centriole-centriole cohesion"/>
    <property type="evidence" value="ECO:0007669"/>
    <property type="project" value="TreeGrafter"/>
</dbReference>
<dbReference type="InterPro" id="IPR033603">
    <property type="entry name" value="CEP44"/>
</dbReference>
<reference evidence="10 11" key="1">
    <citation type="submission" date="2019-01" db="EMBL/GenBank/DDBJ databases">
        <title>Draft Genome and Complete Hox-Cluster Characterization of the Sterlet Sturgeon (Acipenser ruthenus).</title>
        <authorList>
            <person name="Wei Q."/>
        </authorList>
    </citation>
    <scope>NUCLEOTIDE SEQUENCE [LARGE SCALE GENOMIC DNA]</scope>
    <source>
        <strain evidence="10">WHYD16114868_AA</strain>
        <tissue evidence="10">Blood</tissue>
    </source>
</reference>
<dbReference type="Pfam" id="PF15007">
    <property type="entry name" value="CEP44"/>
    <property type="match status" value="1"/>
</dbReference>
<evidence type="ECO:0000256" key="8">
    <source>
        <dbReference type="ARBA" id="ARBA00046235"/>
    </source>
</evidence>
<dbReference type="AlphaFoldDB" id="A0A662YQE8"/>
<dbReference type="GO" id="GO:0030496">
    <property type="term" value="C:midbody"/>
    <property type="evidence" value="ECO:0007669"/>
    <property type="project" value="UniProtKB-SubCell"/>
</dbReference>
<keyword evidence="7" id="KW-0206">Cytoskeleton</keyword>
<evidence type="ECO:0000313" key="11">
    <source>
        <dbReference type="Proteomes" id="UP000289886"/>
    </source>
</evidence>
<accession>A0A662YQE8</accession>
<evidence type="ECO:0000256" key="2">
    <source>
        <dbReference type="ARBA" id="ARBA00004214"/>
    </source>
</evidence>